<dbReference type="RefSeq" id="WP_102113057.1">
    <property type="nucleotide sequence ID" value="NZ_BMGN01000005.1"/>
</dbReference>
<dbReference type="OrthoDB" id="7616998at2"/>
<accession>A0A2K9NEB5</accession>
<keyword evidence="2" id="KW-1185">Reference proteome</keyword>
<dbReference type="AlphaFoldDB" id="A0A2K9NEB5"/>
<name>A0A2K9NEB5_9PROT</name>
<sequence>MRLRRFLLLLLLLAGLAPAALAARQDYCKLGTGTVALLVDRTTQYDQQDIDILIAGLDRFVGELKPGDRLVVQTITDDYAASARKFEECVPGCPEGGGLTDWIMATCKPTIAKAENRDFKRRLAMVLIGMLKERQAYPRSEILRTIDNVAETWKPRGLNRMIVFSDLLEHSDVLTYTALSEGPPAKNLRIITDQRLLAPLSQVQVDMFGFGRGHDPGRKALPRPVENRVRDFWTAYLKASGASSIRIGLWYGGQGE</sequence>
<organism evidence="1 2">
    <name type="scientific">Niveispirillum cyanobacteriorum</name>
    <dbReference type="NCBI Taxonomy" id="1612173"/>
    <lineage>
        <taxon>Bacteria</taxon>
        <taxon>Pseudomonadati</taxon>
        <taxon>Pseudomonadota</taxon>
        <taxon>Alphaproteobacteria</taxon>
        <taxon>Rhodospirillales</taxon>
        <taxon>Azospirillaceae</taxon>
        <taxon>Niveispirillum</taxon>
    </lineage>
</organism>
<protein>
    <submittedName>
        <fullName evidence="1">Uncharacterized protein</fullName>
    </submittedName>
</protein>
<dbReference type="Proteomes" id="UP000234752">
    <property type="component" value="Chromosome eg_1"/>
</dbReference>
<evidence type="ECO:0000313" key="2">
    <source>
        <dbReference type="Proteomes" id="UP000234752"/>
    </source>
</evidence>
<proteinExistence type="predicted"/>
<reference evidence="1 2" key="1">
    <citation type="submission" date="2017-12" db="EMBL/GenBank/DDBJ databases">
        <title>Genomes of bacteria within cyanobacterial aggregates.</title>
        <authorList>
            <person name="Cai H."/>
        </authorList>
    </citation>
    <scope>NUCLEOTIDE SEQUENCE [LARGE SCALE GENOMIC DNA]</scope>
    <source>
        <strain evidence="1 2">TH16</strain>
    </source>
</reference>
<dbReference type="KEGG" id="ncb:C0V82_15460"/>
<gene>
    <name evidence="1" type="ORF">C0V82_15460</name>
</gene>
<dbReference type="EMBL" id="CP025611">
    <property type="protein sequence ID" value="AUN31480.1"/>
    <property type="molecule type" value="Genomic_DNA"/>
</dbReference>
<evidence type="ECO:0000313" key="1">
    <source>
        <dbReference type="EMBL" id="AUN31480.1"/>
    </source>
</evidence>